<protein>
    <recommendedName>
        <fullName evidence="4">Found in mitochondria protein 39</fullName>
    </recommendedName>
</protein>
<proteinExistence type="predicted"/>
<keyword evidence="1" id="KW-0472">Membrane</keyword>
<dbReference type="EMBL" id="CP138897">
    <property type="protein sequence ID" value="WPK26027.1"/>
    <property type="molecule type" value="Genomic_DNA"/>
</dbReference>
<name>A0AAX4HBU2_9ASCO</name>
<evidence type="ECO:0000256" key="1">
    <source>
        <dbReference type="SAM" id="Phobius"/>
    </source>
</evidence>
<evidence type="ECO:0000313" key="2">
    <source>
        <dbReference type="EMBL" id="WPK26027.1"/>
    </source>
</evidence>
<gene>
    <name evidence="2" type="ORF">PUMCH_003372</name>
</gene>
<dbReference type="RefSeq" id="XP_062878409.1">
    <property type="nucleotide sequence ID" value="XM_063022339.1"/>
</dbReference>
<dbReference type="AlphaFoldDB" id="A0AAX4HBU2"/>
<dbReference type="GeneID" id="88174436"/>
<dbReference type="Proteomes" id="UP001338582">
    <property type="component" value="Chromosome 4"/>
</dbReference>
<evidence type="ECO:0000313" key="3">
    <source>
        <dbReference type="Proteomes" id="UP001338582"/>
    </source>
</evidence>
<organism evidence="2 3">
    <name type="scientific">Australozyma saopauloensis</name>
    <dbReference type="NCBI Taxonomy" id="291208"/>
    <lineage>
        <taxon>Eukaryota</taxon>
        <taxon>Fungi</taxon>
        <taxon>Dikarya</taxon>
        <taxon>Ascomycota</taxon>
        <taxon>Saccharomycotina</taxon>
        <taxon>Pichiomycetes</taxon>
        <taxon>Metschnikowiaceae</taxon>
        <taxon>Australozyma</taxon>
    </lineage>
</organism>
<keyword evidence="1" id="KW-0812">Transmembrane</keyword>
<keyword evidence="3" id="KW-1185">Reference proteome</keyword>
<evidence type="ECO:0008006" key="4">
    <source>
        <dbReference type="Google" id="ProtNLM"/>
    </source>
</evidence>
<reference evidence="2 3" key="1">
    <citation type="submission" date="2023-10" db="EMBL/GenBank/DDBJ databases">
        <title>Draft Genome Sequence of Candida saopaulonensis from a very Premature Infant with Sepsis.</title>
        <authorList>
            <person name="Ning Y."/>
            <person name="Dai R."/>
            <person name="Xiao M."/>
            <person name="Xu Y."/>
            <person name="Yan Q."/>
            <person name="Zhang L."/>
        </authorList>
    </citation>
    <scope>NUCLEOTIDE SEQUENCE [LARGE SCALE GENOMIC DNA]</scope>
    <source>
        <strain evidence="2 3">19XY460</strain>
    </source>
</reference>
<dbReference type="KEGG" id="asau:88174436"/>
<feature type="transmembrane region" description="Helical" evidence="1">
    <location>
        <begin position="72"/>
        <end position="89"/>
    </location>
</feature>
<keyword evidence="1" id="KW-1133">Transmembrane helix</keyword>
<sequence length="289" mass="32994">MLSIIGSTASVGLARTLASPNLYNLARMQHPVMRSLSTFRSQMKKNTQPVSISAARYHLMRNYPHRKRGGRLRPLFFMFLASWGLLLFVTSRVDRKAPKTSFSQREYESYEKESGLKRRTKLITPELKERYKFFAVPFSSDDNKSTQALAKALNPTIPQKVIDPAALVHKEIAEEGKYSYLLEELKATGRQFPPGLVTALVKQEIQLFTNTTKGQFETNIVLLNYPQTTEEAIKFENDVSDFEACVVTPEDYNRISTEADESTKRKIDNVYGYFDILNKFKKLGQGVLE</sequence>
<accession>A0AAX4HBU2</accession>